<sequence>MEIILHLGAHRTATTSFQHYLHAHRGTLWERGLGFWGPHRTRDGLLQDVARNPESPHKARRAAGRLRLALEGARRSGTQKLVVTDETMLGSARRCWRAGEMYPGVGERIARLAVGFGHVRTISLQIRQQDLWWASVAALLIPRGEGLAEPGRLAAIAAHPRAWRDVITDVACACPGANIVVTPFERFADRPDQLLATMSGLTRPPSVRPGKFWRNRREAASTLREIIADRGEDPDCIPEGAGRYMPFDDRQRAALREAYADDLFWLETGADGLAILKSDTGTARRSLTGGAHGPKERGRRHDRPA</sequence>
<proteinExistence type="predicted"/>
<dbReference type="SUPFAM" id="SSF52540">
    <property type="entry name" value="P-loop containing nucleoside triphosphate hydrolases"/>
    <property type="match status" value="1"/>
</dbReference>
<dbReference type="RefSeq" id="WP_209358546.1">
    <property type="nucleotide sequence ID" value="NZ_JAGISH010000001.1"/>
</dbReference>
<name>A0A940MQB5_9RHOB</name>
<protein>
    <recommendedName>
        <fullName evidence="4">Sulfotransferase family protein</fullName>
    </recommendedName>
</protein>
<dbReference type="EMBL" id="JAGISH010000001">
    <property type="protein sequence ID" value="MBP0481124.1"/>
    <property type="molecule type" value="Genomic_DNA"/>
</dbReference>
<gene>
    <name evidence="2" type="ORF">J5474_01270</name>
</gene>
<reference evidence="2" key="1">
    <citation type="submission" date="2021-03" db="EMBL/GenBank/DDBJ databases">
        <title>Sagittula salina sp. nov. strain M10.9X isolated from the marine waste.</title>
        <authorList>
            <person name="Satari L."/>
            <person name="Molina-Menor E."/>
            <person name="Vidal-Verdu A."/>
            <person name="Pascual J."/>
            <person name="Pereto J."/>
            <person name="Porcar M."/>
        </authorList>
    </citation>
    <scope>NUCLEOTIDE SEQUENCE</scope>
    <source>
        <strain evidence="2">M10.9X</strain>
    </source>
</reference>
<feature type="region of interest" description="Disordered" evidence="1">
    <location>
        <begin position="278"/>
        <end position="305"/>
    </location>
</feature>
<organism evidence="2 3">
    <name type="scientific">Sagittula salina</name>
    <dbReference type="NCBI Taxonomy" id="2820268"/>
    <lineage>
        <taxon>Bacteria</taxon>
        <taxon>Pseudomonadati</taxon>
        <taxon>Pseudomonadota</taxon>
        <taxon>Alphaproteobacteria</taxon>
        <taxon>Rhodobacterales</taxon>
        <taxon>Roseobacteraceae</taxon>
        <taxon>Sagittula</taxon>
    </lineage>
</organism>
<dbReference type="Proteomes" id="UP000675940">
    <property type="component" value="Unassembled WGS sequence"/>
</dbReference>
<evidence type="ECO:0000313" key="2">
    <source>
        <dbReference type="EMBL" id="MBP0481124.1"/>
    </source>
</evidence>
<evidence type="ECO:0000313" key="3">
    <source>
        <dbReference type="Proteomes" id="UP000675940"/>
    </source>
</evidence>
<dbReference type="InterPro" id="IPR027417">
    <property type="entry name" value="P-loop_NTPase"/>
</dbReference>
<comment type="caution">
    <text evidence="2">The sequence shown here is derived from an EMBL/GenBank/DDBJ whole genome shotgun (WGS) entry which is preliminary data.</text>
</comment>
<evidence type="ECO:0000256" key="1">
    <source>
        <dbReference type="SAM" id="MobiDB-lite"/>
    </source>
</evidence>
<keyword evidence="3" id="KW-1185">Reference proteome</keyword>
<accession>A0A940MQB5</accession>
<dbReference type="AlphaFoldDB" id="A0A940MQB5"/>
<evidence type="ECO:0008006" key="4">
    <source>
        <dbReference type="Google" id="ProtNLM"/>
    </source>
</evidence>